<dbReference type="GO" id="GO:0016740">
    <property type="term" value="F:transferase activity"/>
    <property type="evidence" value="ECO:0007669"/>
    <property type="project" value="InterPro"/>
</dbReference>
<dbReference type="Gene3D" id="2.40.50.140">
    <property type="entry name" value="Nucleic acid-binding proteins"/>
    <property type="match status" value="1"/>
</dbReference>
<evidence type="ECO:0000256" key="8">
    <source>
        <dbReference type="SAM" id="MobiDB-lite"/>
    </source>
</evidence>
<protein>
    <recommendedName>
        <fullName evidence="7">Large ribosomal subunit protein uL2m</fullName>
    </recommendedName>
</protein>
<dbReference type="Pfam" id="PF00226">
    <property type="entry name" value="DnaJ"/>
    <property type="match status" value="1"/>
</dbReference>
<dbReference type="InterPro" id="IPR014722">
    <property type="entry name" value="Rib_uL2_dom2"/>
</dbReference>
<keyword evidence="11" id="KW-1185">Reference proteome</keyword>
<dbReference type="InterPro" id="IPR001623">
    <property type="entry name" value="DnaJ_domain"/>
</dbReference>
<keyword evidence="3 10" id="KW-0689">Ribosomal protein</keyword>
<organism evidence="10 11">
    <name type="scientific">Pseudozyma antarctica</name>
    <name type="common">Yeast</name>
    <name type="synonym">Candida antarctica</name>
    <dbReference type="NCBI Taxonomy" id="84753"/>
    <lineage>
        <taxon>Eukaryota</taxon>
        <taxon>Fungi</taxon>
        <taxon>Dikarya</taxon>
        <taxon>Basidiomycota</taxon>
        <taxon>Ustilaginomycotina</taxon>
        <taxon>Ustilaginomycetes</taxon>
        <taxon>Ustilaginales</taxon>
        <taxon>Ustilaginaceae</taxon>
        <taxon>Moesziomyces</taxon>
    </lineage>
</organism>
<dbReference type="PROSITE" id="PS50076">
    <property type="entry name" value="DNAJ_2"/>
    <property type="match status" value="1"/>
</dbReference>
<dbReference type="GeneID" id="26305513"/>
<keyword evidence="4" id="KW-0496">Mitochondrion</keyword>
<dbReference type="InterPro" id="IPR052594">
    <property type="entry name" value="J_domain-containing_protein"/>
</dbReference>
<dbReference type="Pfam" id="PF03947">
    <property type="entry name" value="Ribosomal_L2_C"/>
    <property type="match status" value="1"/>
</dbReference>
<feature type="region of interest" description="Disordered" evidence="8">
    <location>
        <begin position="312"/>
        <end position="361"/>
    </location>
</feature>
<dbReference type="InterPro" id="IPR014726">
    <property type="entry name" value="Ribosomal_uL2_dom3"/>
</dbReference>
<dbReference type="GO" id="GO:0005634">
    <property type="term" value="C:nucleus"/>
    <property type="evidence" value="ECO:0007669"/>
    <property type="project" value="TreeGrafter"/>
</dbReference>
<feature type="compositionally biased region" description="Low complexity" evidence="8">
    <location>
        <begin position="346"/>
        <end position="358"/>
    </location>
</feature>
<dbReference type="PANTHER" id="PTHR44144">
    <property type="entry name" value="DNAJ HOMOLOG SUBFAMILY C MEMBER 9"/>
    <property type="match status" value="1"/>
</dbReference>
<dbReference type="GO" id="GO:0003735">
    <property type="term" value="F:structural constituent of ribosome"/>
    <property type="evidence" value="ECO:0007669"/>
    <property type="project" value="InterPro"/>
</dbReference>
<dbReference type="Proteomes" id="UP000053758">
    <property type="component" value="Unassembled WGS sequence"/>
</dbReference>
<dbReference type="EMBL" id="DF830080">
    <property type="protein sequence ID" value="GAK66564.1"/>
    <property type="molecule type" value="Genomic_DNA"/>
</dbReference>
<dbReference type="CDD" id="cd06257">
    <property type="entry name" value="DnaJ"/>
    <property type="match status" value="1"/>
</dbReference>
<dbReference type="InterPro" id="IPR018253">
    <property type="entry name" value="DnaJ_domain_CS"/>
</dbReference>
<evidence type="ECO:0000256" key="5">
    <source>
        <dbReference type="ARBA" id="ARBA00023274"/>
    </source>
</evidence>
<dbReference type="GO" id="GO:0005739">
    <property type="term" value="C:mitochondrion"/>
    <property type="evidence" value="ECO:0007669"/>
    <property type="project" value="UniProtKB-SubCell"/>
</dbReference>
<dbReference type="InterPro" id="IPR008991">
    <property type="entry name" value="Translation_prot_SH3-like_sf"/>
</dbReference>
<dbReference type="InterPro" id="IPR022669">
    <property type="entry name" value="Ribosomal_uL2_C"/>
</dbReference>
<dbReference type="InterPro" id="IPR022666">
    <property type="entry name" value="Ribosomal_uL2_RNA-bd_dom"/>
</dbReference>
<dbReference type="GO" id="GO:0031072">
    <property type="term" value="F:heat shock protein binding"/>
    <property type="evidence" value="ECO:0007669"/>
    <property type="project" value="TreeGrafter"/>
</dbReference>
<dbReference type="RefSeq" id="XP_014655400.1">
    <property type="nucleotide sequence ID" value="XM_014799914.1"/>
</dbReference>
<dbReference type="AlphaFoldDB" id="A0A081CIR8"/>
<dbReference type="PROSITE" id="PS00636">
    <property type="entry name" value="DNAJ_1"/>
    <property type="match status" value="1"/>
</dbReference>
<sequence length="843" mass="91604">MDEQDPGLHFFPDGNVDLYGTLGVDKDATQEQIKKAYKKLALKFHPDKVLSSASSGGAEDAIQQFQKIGFAYAVLSDEVRRRKFDNTGSTAELMFGEGDADFDWNDYFKQLWTGEVSRQTLDDFKRKYQNSSDEKDDILEAYNDTNGDLAGIFDHVPCCEFVADEARFVALIDDAIAAGELQATPAWKRSKSAEGRKALRAKAQGEAAEAEKLARELGVWDDLFGDAKAKAKPTKAAGKDTKTKAARGKAKSSNDDDDDLGGLAALIQRKNQNRASKFDDMIAKLEAKAGVKEKRPTDEEFDRIQADMLARKNGGAAANKENKKRTAASSASTAASKKKAKNEAITSSRPSPFTSSPPQRNHTTIMVGAAFGRATLQAVARATTASSSSLGLSPSSSSRITAALQASARSSSLGQRYLHAVSSTTQVATTPPVAVKITSTPAQRTRKERRTAMKEQRKAAKRKIAESSVSARLGVSTTTTTPFVRKDRQFKTFKPITRSIRWLRQPLNEHLHSGKPERSLTIAKRSTAGRNHHGHVTVRGRGGGHKRRIRLVDFYRWESGEQHVLRIEYDPGRSAHIALIEHKQSKRKSYILAPDGLRAGDTVQSYRLSGANEAISRAANITDEEVSADGTLLSTEALSTDPAAPQTAVEPSAASTDSGAGTSSSLDLGIFRTQAIRPGNFLPLHLIPIGTTIHSITMHPRGPAKMVRSAGTFGQLVAFSARSGAGESHAQVRLQSGEVRLIPSRCCAAIGTVSNKDHQHRRLGKAGRSRWLGRRPKVRGVAMNACDHPHGGGRGKSKSNMHPRSIYGHLTKGARTRKPGTRSGNQMVVRERPRRNGKRLGKP</sequence>
<dbReference type="Gene3D" id="4.10.950.10">
    <property type="entry name" value="Ribosomal protein L2, domain 3"/>
    <property type="match status" value="1"/>
</dbReference>
<feature type="region of interest" description="Disordered" evidence="8">
    <location>
        <begin position="230"/>
        <end position="261"/>
    </location>
</feature>
<dbReference type="Gene3D" id="1.10.287.110">
    <property type="entry name" value="DnaJ domain"/>
    <property type="match status" value="1"/>
</dbReference>
<dbReference type="SMART" id="SM01382">
    <property type="entry name" value="Ribosomal_L2_C"/>
    <property type="match status" value="1"/>
</dbReference>
<reference evidence="11" key="1">
    <citation type="journal article" date="2014" name="Genome Announc.">
        <title>Draft Genome Sequence of the Yeast Pseudozyma antarctica Type Strain JCM10317, a Producer of the Glycolipid Biosurfactants, Mannosylerythritol Lipids.</title>
        <authorList>
            <person name="Saika A."/>
            <person name="Koike H."/>
            <person name="Hori T."/>
            <person name="Fukuoka T."/>
            <person name="Sato S."/>
            <person name="Habe H."/>
            <person name="Kitamoto D."/>
            <person name="Morita T."/>
        </authorList>
    </citation>
    <scope>NUCLEOTIDE SEQUENCE [LARGE SCALE GENOMIC DNA]</scope>
    <source>
        <strain evidence="11">JCM 10317</strain>
    </source>
</reference>
<accession>A0A081CIR8</accession>
<dbReference type="GO" id="GO:0006412">
    <property type="term" value="P:translation"/>
    <property type="evidence" value="ECO:0007669"/>
    <property type="project" value="InterPro"/>
</dbReference>
<dbReference type="InterPro" id="IPR022671">
    <property type="entry name" value="Ribosomal_uL2_CS"/>
</dbReference>
<evidence type="ECO:0000256" key="3">
    <source>
        <dbReference type="ARBA" id="ARBA00022980"/>
    </source>
</evidence>
<feature type="compositionally biased region" description="Basic residues" evidence="8">
    <location>
        <begin position="832"/>
        <end position="843"/>
    </location>
</feature>
<comment type="subcellular location">
    <subcellularLocation>
        <location evidence="1">Mitochondrion</location>
    </subcellularLocation>
</comment>
<dbReference type="NCBIfam" id="TIGR01171">
    <property type="entry name" value="rplB_bact"/>
    <property type="match status" value="1"/>
</dbReference>
<dbReference type="SMART" id="SM01383">
    <property type="entry name" value="Ribosomal_L2"/>
    <property type="match status" value="1"/>
</dbReference>
<dbReference type="Pfam" id="PF23302">
    <property type="entry name" value="HTH_DNAJC9"/>
    <property type="match status" value="1"/>
</dbReference>
<dbReference type="PRINTS" id="PR00625">
    <property type="entry name" value="JDOMAIN"/>
</dbReference>
<dbReference type="PANTHER" id="PTHR44144:SF1">
    <property type="entry name" value="DNAJ HOMOLOG SUBFAMILY C MEMBER 9"/>
    <property type="match status" value="1"/>
</dbReference>
<dbReference type="FunFam" id="1.10.287.110:FF:000159">
    <property type="entry name" value="Related to DnaJ protein"/>
    <property type="match status" value="1"/>
</dbReference>
<dbReference type="InterPro" id="IPR036869">
    <property type="entry name" value="J_dom_sf"/>
</dbReference>
<feature type="region of interest" description="Disordered" evidence="8">
    <location>
        <begin position="783"/>
        <end position="843"/>
    </location>
</feature>
<dbReference type="InterPro" id="IPR005880">
    <property type="entry name" value="Ribosomal_uL2_bac/org-type"/>
</dbReference>
<proteinExistence type="inferred from homology"/>
<dbReference type="Pfam" id="PF00181">
    <property type="entry name" value="Ribosomal_L2_N"/>
    <property type="match status" value="1"/>
</dbReference>
<evidence type="ECO:0000259" key="9">
    <source>
        <dbReference type="PROSITE" id="PS50076"/>
    </source>
</evidence>
<dbReference type="HOGENOM" id="CLU_337698_0_0_1"/>
<dbReference type="SUPFAM" id="SSF50249">
    <property type="entry name" value="Nucleic acid-binding proteins"/>
    <property type="match status" value="1"/>
</dbReference>
<dbReference type="Gene3D" id="2.30.30.30">
    <property type="match status" value="1"/>
</dbReference>
<name>A0A081CIR8_PSEA2</name>
<feature type="compositionally biased region" description="Basic residues" evidence="8">
    <location>
        <begin position="791"/>
        <end position="801"/>
    </location>
</feature>
<dbReference type="PROSITE" id="PS00467">
    <property type="entry name" value="RIBOSOMAL_L2"/>
    <property type="match status" value="1"/>
</dbReference>
<feature type="domain" description="J" evidence="9">
    <location>
        <begin position="17"/>
        <end position="88"/>
    </location>
</feature>
<dbReference type="SUPFAM" id="SSF50104">
    <property type="entry name" value="Translation proteins SH3-like domain"/>
    <property type="match status" value="1"/>
</dbReference>
<evidence type="ECO:0000256" key="7">
    <source>
        <dbReference type="ARBA" id="ARBA00069872"/>
    </source>
</evidence>
<dbReference type="SUPFAM" id="SSF46565">
    <property type="entry name" value="Chaperone J-domain"/>
    <property type="match status" value="1"/>
</dbReference>
<dbReference type="SMART" id="SM00271">
    <property type="entry name" value="DnaJ"/>
    <property type="match status" value="1"/>
</dbReference>
<evidence type="ECO:0000313" key="11">
    <source>
        <dbReference type="Proteomes" id="UP000053758"/>
    </source>
</evidence>
<dbReference type="GO" id="GO:0015934">
    <property type="term" value="C:large ribosomal subunit"/>
    <property type="evidence" value="ECO:0007669"/>
    <property type="project" value="InterPro"/>
</dbReference>
<comment type="function">
    <text evidence="6">Component of the mitochondrial ribosome (mitoribosome), a dedicated translation machinery responsible for the synthesis of mitochondrial genome-encoded proteins, including at least some of the essential transmembrane subunits of the mitochondrial respiratory chain. The mitoribosomes are attached to the mitochondrial inner membrane and translation products are cotranslationally integrated into the membrane.</text>
</comment>
<dbReference type="FunFam" id="2.30.30.30:FF:000001">
    <property type="entry name" value="50S ribosomal protein L2"/>
    <property type="match status" value="1"/>
</dbReference>
<dbReference type="GO" id="GO:0003723">
    <property type="term" value="F:RNA binding"/>
    <property type="evidence" value="ECO:0007669"/>
    <property type="project" value="InterPro"/>
</dbReference>
<feature type="region of interest" description="Disordered" evidence="8">
    <location>
        <begin position="638"/>
        <end position="660"/>
    </location>
</feature>
<evidence type="ECO:0000256" key="2">
    <source>
        <dbReference type="ARBA" id="ARBA00005636"/>
    </source>
</evidence>
<evidence type="ECO:0000256" key="1">
    <source>
        <dbReference type="ARBA" id="ARBA00004173"/>
    </source>
</evidence>
<keyword evidence="5" id="KW-0687">Ribonucleoprotein</keyword>
<comment type="similarity">
    <text evidence="2">Belongs to the universal ribosomal protein uL2 family.</text>
</comment>
<gene>
    <name evidence="10" type="ORF">PAN0_013c4786</name>
</gene>
<dbReference type="InterPro" id="IPR056453">
    <property type="entry name" value="HTH_DNAJC9"/>
</dbReference>
<dbReference type="FunFam" id="2.40.50.140:FF:000128">
    <property type="entry name" value="50S ribosomal protein L2"/>
    <property type="match status" value="1"/>
</dbReference>
<dbReference type="InterPro" id="IPR012340">
    <property type="entry name" value="NA-bd_OB-fold"/>
</dbReference>
<evidence type="ECO:0000256" key="6">
    <source>
        <dbReference type="ARBA" id="ARBA00037226"/>
    </source>
</evidence>
<evidence type="ECO:0000313" key="10">
    <source>
        <dbReference type="EMBL" id="GAK66564.1"/>
    </source>
</evidence>
<dbReference type="FunFam" id="4.10.950.10:FF:000001">
    <property type="entry name" value="50S ribosomal protein L2"/>
    <property type="match status" value="1"/>
</dbReference>
<evidence type="ECO:0000256" key="4">
    <source>
        <dbReference type="ARBA" id="ARBA00023128"/>
    </source>
</evidence>